<gene>
    <name evidence="2" type="ORF">C8N43_2424</name>
</gene>
<feature type="chain" id="PRO_5015495025" description="Lipoprotein" evidence="1">
    <location>
        <begin position="18"/>
        <end position="97"/>
    </location>
</feature>
<feature type="signal peptide" evidence="1">
    <location>
        <begin position="1"/>
        <end position="17"/>
    </location>
</feature>
<dbReference type="AlphaFoldDB" id="A0A2T6BNU2"/>
<evidence type="ECO:0008006" key="4">
    <source>
        <dbReference type="Google" id="ProtNLM"/>
    </source>
</evidence>
<dbReference type="RefSeq" id="WP_107845829.1">
    <property type="nucleotide sequence ID" value="NZ_QBKS01000001.1"/>
</dbReference>
<evidence type="ECO:0000313" key="3">
    <source>
        <dbReference type="Proteomes" id="UP000243978"/>
    </source>
</evidence>
<keyword evidence="3" id="KW-1185">Reference proteome</keyword>
<evidence type="ECO:0000313" key="2">
    <source>
        <dbReference type="EMBL" id="PTX57753.1"/>
    </source>
</evidence>
<dbReference type="OrthoDB" id="7877107at2"/>
<name>A0A2T6BNU2_9RHOB</name>
<evidence type="ECO:0000256" key="1">
    <source>
        <dbReference type="SAM" id="SignalP"/>
    </source>
</evidence>
<sequence>MWKLAFFGLTILLVACGGGSGSNPGVTEPAVSSFYGGTPGEAVQVQVQITPTADPMTAHARTQLTANRVCARRNQRAEYTHRREMMNRNWEDVYMCR</sequence>
<organism evidence="2 3">
    <name type="scientific">Litoreibacter ponti</name>
    <dbReference type="NCBI Taxonomy" id="1510457"/>
    <lineage>
        <taxon>Bacteria</taxon>
        <taxon>Pseudomonadati</taxon>
        <taxon>Pseudomonadota</taxon>
        <taxon>Alphaproteobacteria</taxon>
        <taxon>Rhodobacterales</taxon>
        <taxon>Roseobacteraceae</taxon>
        <taxon>Litoreibacter</taxon>
    </lineage>
</organism>
<dbReference type="EMBL" id="QBKS01000001">
    <property type="protein sequence ID" value="PTX57753.1"/>
    <property type="molecule type" value="Genomic_DNA"/>
</dbReference>
<dbReference type="PROSITE" id="PS51257">
    <property type="entry name" value="PROKAR_LIPOPROTEIN"/>
    <property type="match status" value="1"/>
</dbReference>
<protein>
    <recommendedName>
        <fullName evidence="4">Lipoprotein</fullName>
    </recommendedName>
</protein>
<comment type="caution">
    <text evidence="2">The sequence shown here is derived from an EMBL/GenBank/DDBJ whole genome shotgun (WGS) entry which is preliminary data.</text>
</comment>
<dbReference type="Proteomes" id="UP000243978">
    <property type="component" value="Unassembled WGS sequence"/>
</dbReference>
<reference evidence="2 3" key="1">
    <citation type="submission" date="2018-04" db="EMBL/GenBank/DDBJ databases">
        <title>Genomic Encyclopedia of Archaeal and Bacterial Type Strains, Phase II (KMG-II): from individual species to whole genera.</title>
        <authorList>
            <person name="Goeker M."/>
        </authorList>
    </citation>
    <scope>NUCLEOTIDE SEQUENCE [LARGE SCALE GENOMIC DNA]</scope>
    <source>
        <strain evidence="2 3">DSM 100977</strain>
    </source>
</reference>
<accession>A0A2T6BNU2</accession>
<keyword evidence="1" id="KW-0732">Signal</keyword>
<proteinExistence type="predicted"/>